<evidence type="ECO:0000313" key="10">
    <source>
        <dbReference type="Proteomes" id="UP000599074"/>
    </source>
</evidence>
<dbReference type="GO" id="GO:0004888">
    <property type="term" value="F:transmembrane signaling receptor activity"/>
    <property type="evidence" value="ECO:0007669"/>
    <property type="project" value="InterPro"/>
</dbReference>
<evidence type="ECO:0000256" key="2">
    <source>
        <dbReference type="ARBA" id="ARBA00022989"/>
    </source>
</evidence>
<dbReference type="GO" id="GO:0016020">
    <property type="term" value="C:membrane"/>
    <property type="evidence" value="ECO:0007669"/>
    <property type="project" value="InterPro"/>
</dbReference>
<evidence type="ECO:0000256" key="4">
    <source>
        <dbReference type="ARBA" id="ARBA00029447"/>
    </source>
</evidence>
<dbReference type="InterPro" id="IPR004090">
    <property type="entry name" value="Chemotax_Me-accpt_rcpt"/>
</dbReference>
<name>A0A8J3TDJ0_9ACTN</name>
<dbReference type="AlphaFoldDB" id="A0A8J3TDJ0"/>
<dbReference type="GO" id="GO:0007165">
    <property type="term" value="P:signal transduction"/>
    <property type="evidence" value="ECO:0007669"/>
    <property type="project" value="UniProtKB-KW"/>
</dbReference>
<dbReference type="GO" id="GO:0006935">
    <property type="term" value="P:chemotaxis"/>
    <property type="evidence" value="ECO:0007669"/>
    <property type="project" value="InterPro"/>
</dbReference>
<accession>A0A8J3TDJ0</accession>
<keyword evidence="2 6" id="KW-1133">Transmembrane helix</keyword>
<feature type="transmembrane region" description="Helical" evidence="6">
    <location>
        <begin position="30"/>
        <end position="49"/>
    </location>
</feature>
<dbReference type="SUPFAM" id="SSF58104">
    <property type="entry name" value="Methyl-accepting chemotaxis protein (MCP) signaling domain"/>
    <property type="match status" value="1"/>
</dbReference>
<protein>
    <submittedName>
        <fullName evidence="9">Methyl-accepting chemotaxis protein</fullName>
    </submittedName>
</protein>
<dbReference type="PANTHER" id="PTHR32089:SF112">
    <property type="entry name" value="LYSOZYME-LIKE PROTEIN-RELATED"/>
    <property type="match status" value="1"/>
</dbReference>
<dbReference type="PRINTS" id="PR00260">
    <property type="entry name" value="CHEMTRNSDUCR"/>
</dbReference>
<feature type="transmembrane region" description="Helical" evidence="6">
    <location>
        <begin position="213"/>
        <end position="233"/>
    </location>
</feature>
<dbReference type="PANTHER" id="PTHR32089">
    <property type="entry name" value="METHYL-ACCEPTING CHEMOTAXIS PROTEIN MCPB"/>
    <property type="match status" value="1"/>
</dbReference>
<evidence type="ECO:0000313" key="9">
    <source>
        <dbReference type="EMBL" id="GII22844.1"/>
    </source>
</evidence>
<keyword evidence="1 6" id="KW-0812">Transmembrane</keyword>
<proteinExistence type="inferred from homology"/>
<comment type="caution">
    <text evidence="9">The sequence shown here is derived from an EMBL/GenBank/DDBJ whole genome shotgun (WGS) entry which is preliminary data.</text>
</comment>
<dbReference type="SMART" id="SM00283">
    <property type="entry name" value="MA"/>
    <property type="match status" value="1"/>
</dbReference>
<dbReference type="InterPro" id="IPR003660">
    <property type="entry name" value="HAMP_dom"/>
</dbReference>
<dbReference type="Gene3D" id="1.10.287.950">
    <property type="entry name" value="Methyl-accepting chemotaxis protein"/>
    <property type="match status" value="1"/>
</dbReference>
<evidence type="ECO:0000256" key="1">
    <source>
        <dbReference type="ARBA" id="ARBA00022692"/>
    </source>
</evidence>
<evidence type="ECO:0000259" key="8">
    <source>
        <dbReference type="PROSITE" id="PS50885"/>
    </source>
</evidence>
<comment type="similarity">
    <text evidence="4">Belongs to the methyl-accepting chemotaxis (MCP) protein family.</text>
</comment>
<feature type="domain" description="Methyl-accepting transducer" evidence="7">
    <location>
        <begin position="292"/>
        <end position="525"/>
    </location>
</feature>
<dbReference type="Proteomes" id="UP000599074">
    <property type="component" value="Unassembled WGS sequence"/>
</dbReference>
<dbReference type="InterPro" id="IPR024478">
    <property type="entry name" value="HlyB_4HB_MCP"/>
</dbReference>
<evidence type="ECO:0000256" key="6">
    <source>
        <dbReference type="SAM" id="Phobius"/>
    </source>
</evidence>
<organism evidence="9 10">
    <name type="scientific">Planosporangium mesophilum</name>
    <dbReference type="NCBI Taxonomy" id="689768"/>
    <lineage>
        <taxon>Bacteria</taxon>
        <taxon>Bacillati</taxon>
        <taxon>Actinomycetota</taxon>
        <taxon>Actinomycetes</taxon>
        <taxon>Micromonosporales</taxon>
        <taxon>Micromonosporaceae</taxon>
        <taxon>Planosporangium</taxon>
    </lineage>
</organism>
<keyword evidence="3 5" id="KW-0807">Transducer</keyword>
<dbReference type="SMART" id="SM00304">
    <property type="entry name" value="HAMP"/>
    <property type="match status" value="1"/>
</dbReference>
<dbReference type="InterPro" id="IPR004089">
    <property type="entry name" value="MCPsignal_dom"/>
</dbReference>
<sequence length="550" mass="57201">MVAAAYPVEVTVQRNRIAGWLADRSVNAKGMIAAAIVAVVALVVGGLAINRMARLNADLDTMKSRNIASLERLSELRGGLTNMYNGMFLYQYGKAAAPALQAAGRKNAADADKTVADTLTGYRELAAGSPARQRALATFTEAQQYYNELRNVVVFGESASPGVTMPPADQLSPAIGKAEGDMAKALSDLATVERAESQATAARATEQYKQDRMVIIGVLVLGMLLAFAAALWISRLMRRQLRDAGDSLRALAEGDLSRVAEVRSRDELGQMTAAVNLASAGVKRAVEALAVGARTLGQSSEQLTEVSGRIDDSAREAAAQAHRVAATAGDVSHNVQTLASGSEEMGSSIREIAQNANDAAEVAAQAVGVAESTNQTVSKLGESSAEIGNVIKVITSIAEQTNLLALNATIEAARAGEAGKGFAVVASEVKDLAQETARATEDISRRVEAIQSDTTNAVTAIGEISRIIARINDYQLTIASAVEQQTATTSEMSRSVGDAAQGASDIAGNIAGVAHAAEATTASLADSGRTVAELGSLAAEMQSVVGRFRL</sequence>
<keyword evidence="6" id="KW-0472">Membrane</keyword>
<keyword evidence="10" id="KW-1185">Reference proteome</keyword>
<reference evidence="9" key="1">
    <citation type="submission" date="2021-01" db="EMBL/GenBank/DDBJ databases">
        <title>Whole genome shotgun sequence of Planosporangium mesophilum NBRC 109066.</title>
        <authorList>
            <person name="Komaki H."/>
            <person name="Tamura T."/>
        </authorList>
    </citation>
    <scope>NUCLEOTIDE SEQUENCE</scope>
    <source>
        <strain evidence="9">NBRC 109066</strain>
    </source>
</reference>
<dbReference type="PROSITE" id="PS50885">
    <property type="entry name" value="HAMP"/>
    <property type="match status" value="1"/>
</dbReference>
<evidence type="ECO:0000256" key="3">
    <source>
        <dbReference type="ARBA" id="ARBA00023224"/>
    </source>
</evidence>
<evidence type="ECO:0000259" key="7">
    <source>
        <dbReference type="PROSITE" id="PS50111"/>
    </source>
</evidence>
<dbReference type="Pfam" id="PF00015">
    <property type="entry name" value="MCPsignal"/>
    <property type="match status" value="1"/>
</dbReference>
<dbReference type="RefSeq" id="WP_168115607.1">
    <property type="nucleotide sequence ID" value="NZ_BOON01000021.1"/>
</dbReference>
<dbReference type="Pfam" id="PF00672">
    <property type="entry name" value="HAMP"/>
    <property type="match status" value="1"/>
</dbReference>
<evidence type="ECO:0000256" key="5">
    <source>
        <dbReference type="PROSITE-ProRule" id="PRU00284"/>
    </source>
</evidence>
<dbReference type="Pfam" id="PF12729">
    <property type="entry name" value="4HB_MCP_1"/>
    <property type="match status" value="1"/>
</dbReference>
<feature type="domain" description="HAMP" evidence="8">
    <location>
        <begin position="235"/>
        <end position="287"/>
    </location>
</feature>
<dbReference type="PROSITE" id="PS50111">
    <property type="entry name" value="CHEMOTAXIS_TRANSDUC_2"/>
    <property type="match status" value="1"/>
</dbReference>
<dbReference type="EMBL" id="BOON01000021">
    <property type="protein sequence ID" value="GII22844.1"/>
    <property type="molecule type" value="Genomic_DNA"/>
</dbReference>
<dbReference type="CDD" id="cd06225">
    <property type="entry name" value="HAMP"/>
    <property type="match status" value="1"/>
</dbReference>
<gene>
    <name evidence="9" type="ORF">Pme01_24410</name>
</gene>